<protein>
    <submittedName>
        <fullName evidence="1">Uncharacterized protein</fullName>
    </submittedName>
</protein>
<dbReference type="OrthoDB" id="93990at2759"/>
<accession>A0A814QNW3</accession>
<gene>
    <name evidence="1" type="ORF">OXX778_LOCUS22131</name>
</gene>
<dbReference type="EMBL" id="CAJNOC010008980">
    <property type="protein sequence ID" value="CAF1123146.1"/>
    <property type="molecule type" value="Genomic_DNA"/>
</dbReference>
<dbReference type="AlphaFoldDB" id="A0A814QNW3"/>
<comment type="caution">
    <text evidence="1">The sequence shown here is derived from an EMBL/GenBank/DDBJ whole genome shotgun (WGS) entry which is preliminary data.</text>
</comment>
<name>A0A814QNW3_9BILA</name>
<evidence type="ECO:0000313" key="2">
    <source>
        <dbReference type="Proteomes" id="UP000663879"/>
    </source>
</evidence>
<keyword evidence="2" id="KW-1185">Reference proteome</keyword>
<proteinExistence type="predicted"/>
<organism evidence="1 2">
    <name type="scientific">Brachionus calyciflorus</name>
    <dbReference type="NCBI Taxonomy" id="104777"/>
    <lineage>
        <taxon>Eukaryota</taxon>
        <taxon>Metazoa</taxon>
        <taxon>Spiralia</taxon>
        <taxon>Gnathifera</taxon>
        <taxon>Rotifera</taxon>
        <taxon>Eurotatoria</taxon>
        <taxon>Monogononta</taxon>
        <taxon>Pseudotrocha</taxon>
        <taxon>Ploima</taxon>
        <taxon>Brachionidae</taxon>
        <taxon>Brachionus</taxon>
    </lineage>
</organism>
<sequence length="56" mass="6426">MDNSNGILIFMSPIGMKILSNSTRWHLDGTFKTCPTHFHRILSIHGYYQNQMFPAG</sequence>
<reference evidence="1" key="1">
    <citation type="submission" date="2021-02" db="EMBL/GenBank/DDBJ databases">
        <authorList>
            <person name="Nowell W R."/>
        </authorList>
    </citation>
    <scope>NUCLEOTIDE SEQUENCE</scope>
    <source>
        <strain evidence="1">Ploen Becks lab</strain>
    </source>
</reference>
<feature type="non-terminal residue" evidence="1">
    <location>
        <position position="56"/>
    </location>
</feature>
<dbReference type="Proteomes" id="UP000663879">
    <property type="component" value="Unassembled WGS sequence"/>
</dbReference>
<evidence type="ECO:0000313" key="1">
    <source>
        <dbReference type="EMBL" id="CAF1123146.1"/>
    </source>
</evidence>